<keyword evidence="9" id="KW-0472">Membrane</keyword>
<dbReference type="eggNOG" id="KOG0800">
    <property type="taxonomic scope" value="Eukaryota"/>
</dbReference>
<evidence type="ECO:0000256" key="6">
    <source>
        <dbReference type="ARBA" id="ARBA00024209"/>
    </source>
</evidence>
<feature type="transmembrane region" description="Helical" evidence="9">
    <location>
        <begin position="31"/>
        <end position="49"/>
    </location>
</feature>
<dbReference type="SUPFAM" id="SSF57850">
    <property type="entry name" value="RING/U-box"/>
    <property type="match status" value="1"/>
</dbReference>
<comment type="catalytic activity">
    <reaction evidence="1">
        <text>S-ubiquitinyl-[E2 ubiquitin-conjugating enzyme]-L-cysteine + [acceptor protein]-L-lysine = [E2 ubiquitin-conjugating enzyme]-L-cysteine + N(6)-ubiquitinyl-[acceptor protein]-L-lysine.</text>
        <dbReference type="EC" id="2.3.2.27"/>
    </reaction>
</comment>
<dbReference type="CDD" id="cd16461">
    <property type="entry name" value="RING-H2_EL5-like"/>
    <property type="match status" value="1"/>
</dbReference>
<feature type="region of interest" description="Disordered" evidence="8">
    <location>
        <begin position="199"/>
        <end position="220"/>
    </location>
</feature>
<dbReference type="SMART" id="SM00184">
    <property type="entry name" value="RING"/>
    <property type="match status" value="1"/>
</dbReference>
<dbReference type="EC" id="2.3.2.27" evidence="2"/>
<evidence type="ECO:0000256" key="5">
    <source>
        <dbReference type="ARBA" id="ARBA00022833"/>
    </source>
</evidence>
<protein>
    <recommendedName>
        <fullName evidence="2">RING-type E3 ubiquitin transferase</fullName>
        <ecNumber evidence="2">2.3.2.27</ecNumber>
    </recommendedName>
</protein>
<dbReference type="PANTHER" id="PTHR14155">
    <property type="entry name" value="RING FINGER DOMAIN-CONTAINING"/>
    <property type="match status" value="1"/>
</dbReference>
<dbReference type="HOGENOM" id="CLU_013137_12_0_1"/>
<accession>C5XZG0</accession>
<keyword evidence="5" id="KW-0862">Zinc</keyword>
<dbReference type="GO" id="GO:0006511">
    <property type="term" value="P:ubiquitin-dependent protein catabolic process"/>
    <property type="evidence" value="ECO:0000318"/>
    <property type="project" value="GO_Central"/>
</dbReference>
<dbReference type="InterPro" id="IPR053238">
    <property type="entry name" value="RING-H2_zinc_finger"/>
</dbReference>
<keyword evidence="4 7" id="KW-0863">Zinc-finger</keyword>
<dbReference type="GO" id="GO:0008270">
    <property type="term" value="F:zinc ion binding"/>
    <property type="evidence" value="ECO:0007669"/>
    <property type="project" value="UniProtKB-KW"/>
</dbReference>
<evidence type="ECO:0000256" key="7">
    <source>
        <dbReference type="PROSITE-ProRule" id="PRU00175"/>
    </source>
</evidence>
<reference evidence="12" key="2">
    <citation type="journal article" date="2018" name="Plant J.">
        <title>The Sorghum bicolor reference genome: improved assembly, gene annotations, a transcriptome atlas, and signatures of genome organization.</title>
        <authorList>
            <person name="McCormick R.F."/>
            <person name="Truong S.K."/>
            <person name="Sreedasyam A."/>
            <person name="Jenkins J."/>
            <person name="Shu S."/>
            <person name="Sims D."/>
            <person name="Kennedy M."/>
            <person name="Amirebrahimi M."/>
            <person name="Weers B.D."/>
            <person name="McKinley B."/>
            <person name="Mattison A."/>
            <person name="Morishige D.T."/>
            <person name="Grimwood J."/>
            <person name="Schmutz J."/>
            <person name="Mullet J.E."/>
        </authorList>
    </citation>
    <scope>NUCLEOTIDE SEQUENCE [LARGE SCALE GENOMIC DNA]</scope>
    <source>
        <strain evidence="12">cv. BTx623</strain>
    </source>
</reference>
<dbReference type="Pfam" id="PF13639">
    <property type="entry name" value="zf-RING_2"/>
    <property type="match status" value="1"/>
</dbReference>
<keyword evidence="9" id="KW-0812">Transmembrane</keyword>
<feature type="compositionally biased region" description="Acidic residues" evidence="8">
    <location>
        <begin position="208"/>
        <end position="220"/>
    </location>
</feature>
<dbReference type="Gene3D" id="3.30.40.10">
    <property type="entry name" value="Zinc/RING finger domain, C3HC4 (zinc finger)"/>
    <property type="match status" value="1"/>
</dbReference>
<dbReference type="EMBL" id="CM000763">
    <property type="protein sequence ID" value="EES04868.1"/>
    <property type="molecule type" value="Genomic_DNA"/>
</dbReference>
<evidence type="ECO:0000256" key="8">
    <source>
        <dbReference type="SAM" id="MobiDB-lite"/>
    </source>
</evidence>
<reference evidence="11 12" key="1">
    <citation type="journal article" date="2009" name="Nature">
        <title>The Sorghum bicolor genome and the diversification of grasses.</title>
        <authorList>
            <person name="Paterson A.H."/>
            <person name="Bowers J.E."/>
            <person name="Bruggmann R."/>
            <person name="Dubchak I."/>
            <person name="Grimwood J."/>
            <person name="Gundlach H."/>
            <person name="Haberer G."/>
            <person name="Hellsten U."/>
            <person name="Mitros T."/>
            <person name="Poliakov A."/>
            <person name="Schmutz J."/>
            <person name="Spannagl M."/>
            <person name="Tang H."/>
            <person name="Wang X."/>
            <person name="Wicker T."/>
            <person name="Bharti A.K."/>
            <person name="Chapman J."/>
            <person name="Feltus F.A."/>
            <person name="Gowik U."/>
            <person name="Grigoriev I.V."/>
            <person name="Lyons E."/>
            <person name="Maher C.A."/>
            <person name="Martis M."/>
            <person name="Narechania A."/>
            <person name="Otillar R.P."/>
            <person name="Penning B.W."/>
            <person name="Salamov A.A."/>
            <person name="Wang Y."/>
            <person name="Zhang L."/>
            <person name="Carpita N.C."/>
            <person name="Freeling M."/>
            <person name="Gingle A.R."/>
            <person name="Hash C.T."/>
            <person name="Keller B."/>
            <person name="Klein P."/>
            <person name="Kresovich S."/>
            <person name="McCann M.C."/>
            <person name="Ming R."/>
            <person name="Peterson D.G."/>
            <person name="Mehboob-ur-Rahman"/>
            <person name="Ware D."/>
            <person name="Westhoff P."/>
            <person name="Mayer K.F."/>
            <person name="Messing J."/>
            <person name="Rokhsar D.S."/>
        </authorList>
    </citation>
    <scope>NUCLEOTIDE SEQUENCE [LARGE SCALE GENOMIC DNA]</scope>
    <source>
        <strain evidence="12">cv. BTx623</strain>
    </source>
</reference>
<keyword evidence="9" id="KW-1133">Transmembrane helix</keyword>
<name>C5XZG0_SORBI</name>
<keyword evidence="3" id="KW-0479">Metal-binding</keyword>
<dbReference type="KEGG" id="sbi:8078350"/>
<evidence type="ECO:0000259" key="10">
    <source>
        <dbReference type="PROSITE" id="PS50089"/>
    </source>
</evidence>
<dbReference type="PANTHER" id="PTHR14155:SF529">
    <property type="entry name" value="OS06G0534900 PROTEIN"/>
    <property type="match status" value="1"/>
</dbReference>
<evidence type="ECO:0000256" key="2">
    <source>
        <dbReference type="ARBA" id="ARBA00012483"/>
    </source>
</evidence>
<evidence type="ECO:0000313" key="11">
    <source>
        <dbReference type="EMBL" id="EES04868.1"/>
    </source>
</evidence>
<evidence type="ECO:0000256" key="1">
    <source>
        <dbReference type="ARBA" id="ARBA00000900"/>
    </source>
</evidence>
<evidence type="ECO:0000313" key="12">
    <source>
        <dbReference type="Proteomes" id="UP000000768"/>
    </source>
</evidence>
<dbReference type="PROSITE" id="PS50089">
    <property type="entry name" value="ZF_RING_2"/>
    <property type="match status" value="1"/>
</dbReference>
<proteinExistence type="inferred from homology"/>
<dbReference type="InterPro" id="IPR013083">
    <property type="entry name" value="Znf_RING/FYVE/PHD"/>
</dbReference>
<dbReference type="Proteomes" id="UP000000768">
    <property type="component" value="Chromosome 4"/>
</dbReference>
<dbReference type="GO" id="GO:0016020">
    <property type="term" value="C:membrane"/>
    <property type="evidence" value="ECO:0000318"/>
    <property type="project" value="GO_Central"/>
</dbReference>
<evidence type="ECO:0000256" key="9">
    <source>
        <dbReference type="SAM" id="Phobius"/>
    </source>
</evidence>
<comment type="similarity">
    <text evidence="6">Belongs to the RING-type zinc finger family. ATL subfamily.</text>
</comment>
<dbReference type="InterPro" id="IPR001841">
    <property type="entry name" value="Znf_RING"/>
</dbReference>
<dbReference type="Gramene" id="EES04868">
    <property type="protein sequence ID" value="EES04868"/>
    <property type="gene ID" value="SORBI_3004G114100"/>
</dbReference>
<feature type="domain" description="RING-type" evidence="10">
    <location>
        <begin position="145"/>
        <end position="187"/>
    </location>
</feature>
<feature type="transmembrane region" description="Helical" evidence="9">
    <location>
        <begin position="55"/>
        <end position="76"/>
    </location>
</feature>
<gene>
    <name evidence="11" type="ORF">SORBI_3004G114100</name>
</gene>
<evidence type="ECO:0000256" key="3">
    <source>
        <dbReference type="ARBA" id="ARBA00022723"/>
    </source>
</evidence>
<dbReference type="GO" id="GO:0061630">
    <property type="term" value="F:ubiquitin protein ligase activity"/>
    <property type="evidence" value="ECO:0000318"/>
    <property type="project" value="GO_Central"/>
</dbReference>
<dbReference type="AlphaFoldDB" id="C5XZG0"/>
<dbReference type="InParanoid" id="C5XZG0"/>
<dbReference type="OMA" id="CACAPAN"/>
<organism evidence="11 12">
    <name type="scientific">Sorghum bicolor</name>
    <name type="common">Sorghum</name>
    <name type="synonym">Sorghum vulgare</name>
    <dbReference type="NCBI Taxonomy" id="4558"/>
    <lineage>
        <taxon>Eukaryota</taxon>
        <taxon>Viridiplantae</taxon>
        <taxon>Streptophyta</taxon>
        <taxon>Embryophyta</taxon>
        <taxon>Tracheophyta</taxon>
        <taxon>Spermatophyta</taxon>
        <taxon>Magnoliopsida</taxon>
        <taxon>Liliopsida</taxon>
        <taxon>Poales</taxon>
        <taxon>Poaceae</taxon>
        <taxon>PACMAD clade</taxon>
        <taxon>Panicoideae</taxon>
        <taxon>Andropogonodae</taxon>
        <taxon>Andropogoneae</taxon>
        <taxon>Sorghinae</taxon>
        <taxon>Sorghum</taxon>
    </lineage>
</organism>
<dbReference type="FunFam" id="3.30.40.10:FF:000672">
    <property type="entry name" value="E3 ubiquitin-protein ligase ATL41"/>
    <property type="match status" value="1"/>
</dbReference>
<keyword evidence="12" id="KW-1185">Reference proteome</keyword>
<dbReference type="STRING" id="4558.C5XZG0"/>
<dbReference type="OrthoDB" id="687946at2759"/>
<evidence type="ECO:0000256" key="4">
    <source>
        <dbReference type="ARBA" id="ARBA00022771"/>
    </source>
</evidence>
<sequence>MSVLNMYPRLQLQASSVDDDNDDVDRHGASVGYGIAVVCVTILVFCVLVSSSLSVWKACASASLVALLLVVAACFAPKRWWFCRRSQRPGASAELVVTVVTAGGGRPGFPCPQVNVPPAFAFECPALEASGGGEGEPAPTAAVCCSVCLEDVRGGEMVRQLPACTHLFHVGCIDMWLHSHRTCPMCRCEIISPVAAVTPKAEAQEAPESLDDDDHDLPPV</sequence>